<accession>A0A7W8E7X2</accession>
<dbReference type="RefSeq" id="WP_184252679.1">
    <property type="nucleotide sequence ID" value="NZ_JACHIO010000002.1"/>
</dbReference>
<dbReference type="Pfam" id="PF22478">
    <property type="entry name" value="DUF6982"/>
    <property type="match status" value="1"/>
</dbReference>
<dbReference type="InterPro" id="IPR054251">
    <property type="entry name" value="DUF6982"/>
</dbReference>
<proteinExistence type="predicted"/>
<reference evidence="1 2" key="1">
    <citation type="submission" date="2020-08" db="EMBL/GenBank/DDBJ databases">
        <title>Genomic Encyclopedia of Type Strains, Phase IV (KMG-V): Genome sequencing to study the core and pangenomes of soil and plant-associated prokaryotes.</title>
        <authorList>
            <person name="Whitman W."/>
        </authorList>
    </citation>
    <scope>NUCLEOTIDE SEQUENCE [LARGE SCALE GENOMIC DNA]</scope>
    <source>
        <strain evidence="1 2">X5P3</strain>
    </source>
</reference>
<evidence type="ECO:0000313" key="2">
    <source>
        <dbReference type="Proteomes" id="UP000584867"/>
    </source>
</evidence>
<organism evidence="1 2">
    <name type="scientific">Granulicella mallensis</name>
    <dbReference type="NCBI Taxonomy" id="940614"/>
    <lineage>
        <taxon>Bacteria</taxon>
        <taxon>Pseudomonadati</taxon>
        <taxon>Acidobacteriota</taxon>
        <taxon>Terriglobia</taxon>
        <taxon>Terriglobales</taxon>
        <taxon>Acidobacteriaceae</taxon>
        <taxon>Granulicella</taxon>
    </lineage>
</organism>
<gene>
    <name evidence="1" type="ORF">HDF15_000504</name>
</gene>
<dbReference type="AlphaFoldDB" id="A0A7W8E7X2"/>
<sequence length="169" mass="18486">MAIAQKKTVVRQFDGSVTWGYLPQNGFVSGETVEVLDTSGRVIPLALNQIKTIAYVKDFNLEGGTDPEQIGRRSFLSRPRAEGLWLKLGFRDNDSLEGLANFDLGFIESLLEDRGLTVSPPDARSNTQRLFVPRAALISVQVLGFIGAASKQKTAARVVSTIQTELFGE</sequence>
<comment type="caution">
    <text evidence="1">The sequence shown here is derived from an EMBL/GenBank/DDBJ whole genome shotgun (WGS) entry which is preliminary data.</text>
</comment>
<dbReference type="EMBL" id="JACHIO010000002">
    <property type="protein sequence ID" value="MBB5062177.1"/>
    <property type="molecule type" value="Genomic_DNA"/>
</dbReference>
<dbReference type="Proteomes" id="UP000584867">
    <property type="component" value="Unassembled WGS sequence"/>
</dbReference>
<protein>
    <submittedName>
        <fullName evidence="1">Uncharacterized protein</fullName>
    </submittedName>
</protein>
<name>A0A7W8E7X2_9BACT</name>
<evidence type="ECO:0000313" key="1">
    <source>
        <dbReference type="EMBL" id="MBB5062177.1"/>
    </source>
</evidence>